<evidence type="ECO:0000313" key="2">
    <source>
        <dbReference type="Proteomes" id="UP000612456"/>
    </source>
</evidence>
<organism evidence="1 2">
    <name type="scientific">Paenibacillus nasutitermitis</name>
    <dbReference type="NCBI Taxonomy" id="1652958"/>
    <lineage>
        <taxon>Bacteria</taxon>
        <taxon>Bacillati</taxon>
        <taxon>Bacillota</taxon>
        <taxon>Bacilli</taxon>
        <taxon>Bacillales</taxon>
        <taxon>Paenibacillaceae</taxon>
        <taxon>Paenibacillus</taxon>
    </lineage>
</organism>
<dbReference type="Proteomes" id="UP000612456">
    <property type="component" value="Unassembled WGS sequence"/>
</dbReference>
<dbReference type="SUPFAM" id="SSF56524">
    <property type="entry name" value="Oxidoreductase molybdopterin-binding domain"/>
    <property type="match status" value="1"/>
</dbReference>
<dbReference type="AlphaFoldDB" id="A0A916Z4P7"/>
<comment type="caution">
    <text evidence="1">The sequence shown here is derived from an EMBL/GenBank/DDBJ whole genome shotgun (WGS) entry which is preliminary data.</text>
</comment>
<name>A0A916Z4P7_9BACL</name>
<protein>
    <submittedName>
        <fullName evidence="1">Uncharacterized protein</fullName>
    </submittedName>
</protein>
<evidence type="ECO:0000313" key="1">
    <source>
        <dbReference type="EMBL" id="GGD74342.1"/>
    </source>
</evidence>
<dbReference type="InterPro" id="IPR036374">
    <property type="entry name" value="OxRdtase_Mopterin-bd_sf"/>
</dbReference>
<dbReference type="EMBL" id="BMHP01000002">
    <property type="protein sequence ID" value="GGD74342.1"/>
    <property type="molecule type" value="Genomic_DNA"/>
</dbReference>
<keyword evidence="2" id="KW-1185">Reference proteome</keyword>
<reference evidence="1" key="2">
    <citation type="submission" date="2020-09" db="EMBL/GenBank/DDBJ databases">
        <authorList>
            <person name="Sun Q."/>
            <person name="Zhou Y."/>
        </authorList>
    </citation>
    <scope>NUCLEOTIDE SEQUENCE</scope>
    <source>
        <strain evidence="1">CGMCC 1.15178</strain>
    </source>
</reference>
<proteinExistence type="predicted"/>
<gene>
    <name evidence="1" type="ORF">GCM10010911_35300</name>
</gene>
<sequence>MKHHKDPRIISIDHYGLPLYETSPEQMALLAGDAFALSDRVPEAVGEAFDFIRWYYAWRSLQGIGEKTPEPTHLKVEGNDSFEALIPWEQLAGSAIQFAIDGKPLHKGGPIRLYVPNGSSACLNVKSVAACRFLHDEASRGDVSYGFKNAFSPQDLRQNTTK</sequence>
<dbReference type="RefSeq" id="WP_188993206.1">
    <property type="nucleotide sequence ID" value="NZ_BMHP01000002.1"/>
</dbReference>
<accession>A0A916Z4P7</accession>
<reference evidence="1" key="1">
    <citation type="journal article" date="2014" name="Int. J. Syst. Evol. Microbiol.">
        <title>Complete genome sequence of Corynebacterium casei LMG S-19264T (=DSM 44701T), isolated from a smear-ripened cheese.</title>
        <authorList>
            <consortium name="US DOE Joint Genome Institute (JGI-PGF)"/>
            <person name="Walter F."/>
            <person name="Albersmeier A."/>
            <person name="Kalinowski J."/>
            <person name="Ruckert C."/>
        </authorList>
    </citation>
    <scope>NUCLEOTIDE SEQUENCE</scope>
    <source>
        <strain evidence="1">CGMCC 1.15178</strain>
    </source>
</reference>